<dbReference type="EMBL" id="JAUHHV010000001">
    <property type="protein sequence ID" value="KAK1437469.1"/>
    <property type="molecule type" value="Genomic_DNA"/>
</dbReference>
<comment type="caution">
    <text evidence="1">The sequence shown here is derived from an EMBL/GenBank/DDBJ whole genome shotgun (WGS) entry which is preliminary data.</text>
</comment>
<evidence type="ECO:0000313" key="2">
    <source>
        <dbReference type="Proteomes" id="UP001229421"/>
    </source>
</evidence>
<dbReference type="Proteomes" id="UP001229421">
    <property type="component" value="Unassembled WGS sequence"/>
</dbReference>
<evidence type="ECO:0000313" key="1">
    <source>
        <dbReference type="EMBL" id="KAK1437469.1"/>
    </source>
</evidence>
<name>A0AAD8LAZ2_TARER</name>
<organism evidence="1 2">
    <name type="scientific">Tagetes erecta</name>
    <name type="common">African marigold</name>
    <dbReference type="NCBI Taxonomy" id="13708"/>
    <lineage>
        <taxon>Eukaryota</taxon>
        <taxon>Viridiplantae</taxon>
        <taxon>Streptophyta</taxon>
        <taxon>Embryophyta</taxon>
        <taxon>Tracheophyta</taxon>
        <taxon>Spermatophyta</taxon>
        <taxon>Magnoliopsida</taxon>
        <taxon>eudicotyledons</taxon>
        <taxon>Gunneridae</taxon>
        <taxon>Pentapetalae</taxon>
        <taxon>asterids</taxon>
        <taxon>campanulids</taxon>
        <taxon>Asterales</taxon>
        <taxon>Asteraceae</taxon>
        <taxon>Asteroideae</taxon>
        <taxon>Heliantheae alliance</taxon>
        <taxon>Tageteae</taxon>
        <taxon>Tagetes</taxon>
    </lineage>
</organism>
<dbReference type="AlphaFoldDB" id="A0AAD8LAZ2"/>
<protein>
    <submittedName>
        <fullName evidence="1">Uncharacterized protein</fullName>
    </submittedName>
</protein>
<keyword evidence="2" id="KW-1185">Reference proteome</keyword>
<gene>
    <name evidence="1" type="ORF">QVD17_03260</name>
</gene>
<reference evidence="1" key="1">
    <citation type="journal article" date="2023" name="bioRxiv">
        <title>Improved chromosome-level genome assembly for marigold (Tagetes erecta).</title>
        <authorList>
            <person name="Jiang F."/>
            <person name="Yuan L."/>
            <person name="Wang S."/>
            <person name="Wang H."/>
            <person name="Xu D."/>
            <person name="Wang A."/>
            <person name="Fan W."/>
        </authorList>
    </citation>
    <scope>NUCLEOTIDE SEQUENCE</scope>
    <source>
        <strain evidence="1">WSJ</strain>
        <tissue evidence="1">Leaf</tissue>
    </source>
</reference>
<sequence>MLSFKNQIKVYVADSVNEPSIYNDYKTFFTYFLLNLQIQVVNHCCTRLIRCICHRCCKIETYHVVL</sequence>
<accession>A0AAD8LAZ2</accession>
<proteinExistence type="predicted"/>